<feature type="transmembrane region" description="Helical" evidence="5">
    <location>
        <begin position="208"/>
        <end position="231"/>
    </location>
</feature>
<organism evidence="7 8">
    <name type="scientific">Henriciella marina</name>
    <dbReference type="NCBI Taxonomy" id="453851"/>
    <lineage>
        <taxon>Bacteria</taxon>
        <taxon>Pseudomonadati</taxon>
        <taxon>Pseudomonadota</taxon>
        <taxon>Alphaproteobacteria</taxon>
        <taxon>Hyphomonadales</taxon>
        <taxon>Hyphomonadaceae</taxon>
        <taxon>Henriciella</taxon>
    </lineage>
</organism>
<feature type="transmembrane region" description="Helical" evidence="5">
    <location>
        <begin position="70"/>
        <end position="94"/>
    </location>
</feature>
<dbReference type="Pfam" id="PF01699">
    <property type="entry name" value="Na_Ca_ex"/>
    <property type="match status" value="2"/>
</dbReference>
<evidence type="ECO:0000256" key="2">
    <source>
        <dbReference type="ARBA" id="ARBA00022692"/>
    </source>
</evidence>
<comment type="subcellular location">
    <subcellularLocation>
        <location evidence="1">Membrane</location>
        <topology evidence="1">Multi-pass membrane protein</topology>
    </subcellularLocation>
</comment>
<feature type="transmembrane region" description="Helical" evidence="5">
    <location>
        <begin position="106"/>
        <end position="123"/>
    </location>
</feature>
<comment type="caution">
    <text evidence="7">The sequence shown here is derived from an EMBL/GenBank/DDBJ whole genome shotgun (WGS) entry which is preliminary data.</text>
</comment>
<keyword evidence="2 5" id="KW-0812">Transmembrane</keyword>
<feature type="transmembrane region" description="Helical" evidence="5">
    <location>
        <begin position="6"/>
        <end position="25"/>
    </location>
</feature>
<proteinExistence type="predicted"/>
<name>A0ABT4LQU0_9PROT</name>
<dbReference type="Gene3D" id="1.20.1420.30">
    <property type="entry name" value="NCX, central ion-binding region"/>
    <property type="match status" value="2"/>
</dbReference>
<dbReference type="Proteomes" id="UP001083770">
    <property type="component" value="Unassembled WGS sequence"/>
</dbReference>
<evidence type="ECO:0000256" key="3">
    <source>
        <dbReference type="ARBA" id="ARBA00022989"/>
    </source>
</evidence>
<feature type="transmembrane region" description="Helical" evidence="5">
    <location>
        <begin position="297"/>
        <end position="317"/>
    </location>
</feature>
<feature type="transmembrane region" description="Helical" evidence="5">
    <location>
        <begin position="37"/>
        <end position="58"/>
    </location>
</feature>
<evidence type="ECO:0000256" key="5">
    <source>
        <dbReference type="SAM" id="Phobius"/>
    </source>
</evidence>
<accession>A0ABT4LQU0</accession>
<sequence>MPDLTLLAALVGGLVILAFAGDFLVNGAVALARRIGVSPLVAGILIVGFGTSAPEMVVAVDASSQGQPGIAIGNIVGSNIANVWLVLAVPAFLIPLATQQFGLRRSYWIMIAVTALWIGWTAFLPLTPVFGFILLGSLIIYSILMLVWTSQGIRKGIDVGLEDEGESLGTTAMWLNLIVGLVGLPLGAHLIVEGGVGIARVYAVPEEVIGLTLLAIGTSLPELGAGIAAGLRRRGEVVIGNVIGSNIFNLAGSGAIIAFFGPTELAPTFLQFDHWALAAAAIVLGLFVLSRSRVTRIAALAMLLAYAAYIYGLVHGWDITGEVENWIGRS</sequence>
<keyword evidence="4 5" id="KW-0472">Membrane</keyword>
<evidence type="ECO:0000313" key="7">
    <source>
        <dbReference type="EMBL" id="MCZ4296726.1"/>
    </source>
</evidence>
<keyword evidence="3 5" id="KW-1133">Transmembrane helix</keyword>
<dbReference type="InterPro" id="IPR004481">
    <property type="entry name" value="K/Na/Ca-exchanger"/>
</dbReference>
<feature type="transmembrane region" description="Helical" evidence="5">
    <location>
        <begin position="238"/>
        <end position="260"/>
    </location>
</feature>
<evidence type="ECO:0000259" key="6">
    <source>
        <dbReference type="Pfam" id="PF01699"/>
    </source>
</evidence>
<dbReference type="EMBL" id="JAPWGW010000001">
    <property type="protein sequence ID" value="MCZ4296726.1"/>
    <property type="molecule type" value="Genomic_DNA"/>
</dbReference>
<keyword evidence="8" id="KW-1185">Reference proteome</keyword>
<dbReference type="InterPro" id="IPR044880">
    <property type="entry name" value="NCX_ion-bd_dom_sf"/>
</dbReference>
<dbReference type="InterPro" id="IPR004837">
    <property type="entry name" value="NaCa_Exmemb"/>
</dbReference>
<dbReference type="PANTHER" id="PTHR10846:SF8">
    <property type="entry name" value="INNER MEMBRANE PROTEIN YRBG"/>
    <property type="match status" value="1"/>
</dbReference>
<feature type="domain" description="Sodium/calcium exchanger membrane region" evidence="6">
    <location>
        <begin position="174"/>
        <end position="312"/>
    </location>
</feature>
<reference evidence="7" key="1">
    <citation type="submission" date="2022-12" db="EMBL/GenBank/DDBJ databases">
        <title>Bacterial isolates from different developmental stages of Nematostella vectensis.</title>
        <authorList>
            <person name="Fraune S."/>
        </authorList>
    </citation>
    <scope>NUCLEOTIDE SEQUENCE</scope>
    <source>
        <strain evidence="7">G21632-S1</strain>
    </source>
</reference>
<evidence type="ECO:0000256" key="4">
    <source>
        <dbReference type="ARBA" id="ARBA00023136"/>
    </source>
</evidence>
<dbReference type="RefSeq" id="WP_269400908.1">
    <property type="nucleotide sequence ID" value="NZ_JAPWGW010000001.1"/>
</dbReference>
<dbReference type="NCBIfam" id="TIGR00367">
    <property type="entry name" value="calcium/sodium antiporter"/>
    <property type="match status" value="1"/>
</dbReference>
<feature type="transmembrane region" description="Helical" evidence="5">
    <location>
        <begin position="129"/>
        <end position="148"/>
    </location>
</feature>
<feature type="domain" description="Sodium/calcium exchanger membrane region" evidence="6">
    <location>
        <begin position="7"/>
        <end position="146"/>
    </location>
</feature>
<dbReference type="PANTHER" id="PTHR10846">
    <property type="entry name" value="SODIUM/POTASSIUM/CALCIUM EXCHANGER"/>
    <property type="match status" value="1"/>
</dbReference>
<feature type="transmembrane region" description="Helical" evidence="5">
    <location>
        <begin position="272"/>
        <end position="290"/>
    </location>
</feature>
<evidence type="ECO:0000313" key="8">
    <source>
        <dbReference type="Proteomes" id="UP001083770"/>
    </source>
</evidence>
<evidence type="ECO:0000256" key="1">
    <source>
        <dbReference type="ARBA" id="ARBA00004141"/>
    </source>
</evidence>
<feature type="transmembrane region" description="Helical" evidence="5">
    <location>
        <begin position="168"/>
        <end position="188"/>
    </location>
</feature>
<protein>
    <submittedName>
        <fullName evidence="7">Calcium/sodium antiporter</fullName>
    </submittedName>
</protein>
<dbReference type="Gene3D" id="6.10.280.80">
    <property type="entry name" value="NCX, peripheral helical region"/>
    <property type="match status" value="1"/>
</dbReference>
<gene>
    <name evidence="7" type="ORF">O4G74_01520</name>
</gene>